<dbReference type="STRING" id="640948.SAMN05216238_101121"/>
<dbReference type="OrthoDB" id="2970540at2"/>
<dbReference type="Proteomes" id="UP000199474">
    <property type="component" value="Unassembled WGS sequence"/>
</dbReference>
<accession>A0A1I1RXV9</accession>
<gene>
    <name evidence="2" type="ORF">SAMN05216238_101121</name>
</gene>
<keyword evidence="3" id="KW-1185">Reference proteome</keyword>
<dbReference type="InterPro" id="IPR025439">
    <property type="entry name" value="Spore_coat_CotO"/>
</dbReference>
<dbReference type="AlphaFoldDB" id="A0A1I1RXV9"/>
<name>A0A1I1RXV9_9BACI</name>
<dbReference type="EMBL" id="FOMR01000001">
    <property type="protein sequence ID" value="SFD39194.1"/>
    <property type="molecule type" value="Genomic_DNA"/>
</dbReference>
<protein>
    <submittedName>
        <fullName evidence="2">Spore coat protein CotO</fullName>
    </submittedName>
</protein>
<reference evidence="3" key="1">
    <citation type="submission" date="2016-10" db="EMBL/GenBank/DDBJ databases">
        <authorList>
            <person name="Varghese N."/>
            <person name="Submissions S."/>
        </authorList>
    </citation>
    <scope>NUCLEOTIDE SEQUENCE [LARGE SCALE GENOMIC DNA]</scope>
    <source>
        <strain evidence="3">DSM 22530</strain>
    </source>
</reference>
<evidence type="ECO:0000313" key="3">
    <source>
        <dbReference type="Proteomes" id="UP000199474"/>
    </source>
</evidence>
<dbReference type="Pfam" id="PF14153">
    <property type="entry name" value="Spore_coat_CotO"/>
    <property type="match status" value="1"/>
</dbReference>
<proteinExistence type="predicted"/>
<keyword evidence="2" id="KW-0167">Capsid protein</keyword>
<evidence type="ECO:0000256" key="1">
    <source>
        <dbReference type="SAM" id="MobiDB-lite"/>
    </source>
</evidence>
<organism evidence="2 3">
    <name type="scientific">Lentibacillus persicus</name>
    <dbReference type="NCBI Taxonomy" id="640948"/>
    <lineage>
        <taxon>Bacteria</taxon>
        <taxon>Bacillati</taxon>
        <taxon>Bacillota</taxon>
        <taxon>Bacilli</taxon>
        <taxon>Bacillales</taxon>
        <taxon>Bacillaceae</taxon>
        <taxon>Lentibacillus</taxon>
    </lineage>
</organism>
<evidence type="ECO:0000313" key="2">
    <source>
        <dbReference type="EMBL" id="SFD39194.1"/>
    </source>
</evidence>
<feature type="region of interest" description="Disordered" evidence="1">
    <location>
        <begin position="1"/>
        <end position="89"/>
    </location>
</feature>
<feature type="compositionally biased region" description="Basic and acidic residues" evidence="1">
    <location>
        <begin position="71"/>
        <end position="89"/>
    </location>
</feature>
<sequence>MGNRKQAKSPLLYIQQPQIKTPEASMQSHYMTSKKQRDTKVQNSIKRPGSRQKFTKLKDDDQEETFELSGENEKEQSEDHRPREKKKFKDMTLDERVEYFLDTPDHAPIMKCEVKTEGRNYRGIIVDYQDDNVYMRVGRRTTPTSIPFETIKEINLIGF</sequence>
<keyword evidence="2" id="KW-0946">Virion</keyword>
<feature type="compositionally biased region" description="Polar residues" evidence="1">
    <location>
        <begin position="15"/>
        <end position="33"/>
    </location>
</feature>
<dbReference type="RefSeq" id="WP_090079959.1">
    <property type="nucleotide sequence ID" value="NZ_FOMR01000001.1"/>
</dbReference>